<dbReference type="RefSeq" id="WP_369332692.1">
    <property type="nucleotide sequence ID" value="NZ_JAULBC010000015.1"/>
</dbReference>
<gene>
    <name evidence="1" type="ORF">QTN47_27455</name>
</gene>
<comment type="caution">
    <text evidence="1">The sequence shown here is derived from an EMBL/GenBank/DDBJ whole genome shotgun (WGS) entry which is preliminary data.</text>
</comment>
<keyword evidence="2" id="KW-1185">Reference proteome</keyword>
<organism evidence="1 2">
    <name type="scientific">Danxiaibacter flavus</name>
    <dbReference type="NCBI Taxonomy" id="3049108"/>
    <lineage>
        <taxon>Bacteria</taxon>
        <taxon>Pseudomonadati</taxon>
        <taxon>Bacteroidota</taxon>
        <taxon>Chitinophagia</taxon>
        <taxon>Chitinophagales</taxon>
        <taxon>Chitinophagaceae</taxon>
        <taxon>Danxiaibacter</taxon>
    </lineage>
</organism>
<evidence type="ECO:0000313" key="1">
    <source>
        <dbReference type="EMBL" id="MEX6691277.1"/>
    </source>
</evidence>
<name>A0ABV3ZN07_9BACT</name>
<evidence type="ECO:0000313" key="2">
    <source>
        <dbReference type="Proteomes" id="UP001560573"/>
    </source>
</evidence>
<protein>
    <submittedName>
        <fullName evidence="1">Uncharacterized protein</fullName>
    </submittedName>
</protein>
<proteinExistence type="predicted"/>
<dbReference type="Proteomes" id="UP001560573">
    <property type="component" value="Unassembled WGS sequence"/>
</dbReference>
<reference evidence="1 2" key="1">
    <citation type="submission" date="2023-07" db="EMBL/GenBank/DDBJ databases">
        <authorList>
            <person name="Lian W.-H."/>
        </authorList>
    </citation>
    <scope>NUCLEOTIDE SEQUENCE [LARGE SCALE GENOMIC DNA]</scope>
    <source>
        <strain evidence="1 2">SYSU DXS3180</strain>
    </source>
</reference>
<sequence>MKTERFSISTASGDVTVKLVFEFDMSVTSIREIKITGPSIEVLKYNDQKLQLNIKDGKYTLMYSENQELNSYNDRLSDEIAEKIGSILKNNENIQNH</sequence>
<dbReference type="EMBL" id="JAULBC010000015">
    <property type="protein sequence ID" value="MEX6691277.1"/>
    <property type="molecule type" value="Genomic_DNA"/>
</dbReference>
<accession>A0ABV3ZN07</accession>